<dbReference type="PANTHER" id="PTHR43833">
    <property type="entry name" value="POTASSIUM CHANNEL PROTEIN 2-RELATED-RELATED"/>
    <property type="match status" value="1"/>
</dbReference>
<dbReference type="PANTHER" id="PTHR43833:SF7">
    <property type="entry name" value="KTR SYSTEM POTASSIUM UPTAKE PROTEIN C"/>
    <property type="match status" value="1"/>
</dbReference>
<name>A0ABU8P0B1_9CORY</name>
<accession>A0ABU8P0B1</accession>
<dbReference type="InterPro" id="IPR036291">
    <property type="entry name" value="NAD(P)-bd_dom_sf"/>
</dbReference>
<dbReference type="Pfam" id="PF02254">
    <property type="entry name" value="TrkA_N"/>
    <property type="match status" value="1"/>
</dbReference>
<dbReference type="RefSeq" id="WP_337890829.1">
    <property type="nucleotide sequence ID" value="NZ_JBAHVI010000009.1"/>
</dbReference>
<reference evidence="2 3" key="1">
    <citation type="submission" date="2024-02" db="EMBL/GenBank/DDBJ databases">
        <title>Whole genome sequencing and characterization of Corynebacterium isolated from the ocular surface of dry eye disease sufferers.</title>
        <authorList>
            <person name="Naqvi M."/>
        </authorList>
    </citation>
    <scope>NUCLEOTIDE SEQUENCE [LARGE SCALE GENOMIC DNA]</scope>
    <source>
        <strain evidence="2 3">PCRF</strain>
    </source>
</reference>
<comment type="caution">
    <text evidence="2">The sequence shown here is derived from an EMBL/GenBank/DDBJ whole genome shotgun (WGS) entry which is preliminary data.</text>
</comment>
<dbReference type="Proteomes" id="UP001359781">
    <property type="component" value="Unassembled WGS sequence"/>
</dbReference>
<evidence type="ECO:0000313" key="3">
    <source>
        <dbReference type="Proteomes" id="UP001359781"/>
    </source>
</evidence>
<protein>
    <submittedName>
        <fullName evidence="2">TrkA family potassium uptake protein</fullName>
    </submittedName>
</protein>
<dbReference type="EMBL" id="JBAHVJ010000009">
    <property type="protein sequence ID" value="MEJ4100525.1"/>
    <property type="molecule type" value="Genomic_DNA"/>
</dbReference>
<feature type="domain" description="RCK N-terminal" evidence="1">
    <location>
        <begin position="19"/>
        <end position="134"/>
    </location>
</feature>
<sequence>MANLSKILSRHHKIDLDSVMVIGLGRFGSAVANELISHRVDVLGIDTSTRIIQEHRIQLTEAIVADTTETETLVQLGALNFDKVVIGIGSNLEASILTASNLVELGAKDIWAKADSNAHARILSQVGVHHVVRPERETGRRVAHLLAGKFQEFAEFDNNYGMIKMVPPKFLRAQRLDNGYLMQKYGVHIVSARVNGVWGPVQPGATLTKDDLVIPAGEPTKLEQIPVQ</sequence>
<dbReference type="SUPFAM" id="SSF51735">
    <property type="entry name" value="NAD(P)-binding Rossmann-fold domains"/>
    <property type="match status" value="1"/>
</dbReference>
<dbReference type="InterPro" id="IPR003148">
    <property type="entry name" value="RCK_N"/>
</dbReference>
<dbReference type="InterPro" id="IPR050721">
    <property type="entry name" value="Trk_Ktr_HKT_K-transport"/>
</dbReference>
<gene>
    <name evidence="2" type="ORF">V5S96_09190</name>
</gene>
<organism evidence="2 3">
    <name type="scientific">Corynebacterium mastitidis</name>
    <dbReference type="NCBI Taxonomy" id="161890"/>
    <lineage>
        <taxon>Bacteria</taxon>
        <taxon>Bacillati</taxon>
        <taxon>Actinomycetota</taxon>
        <taxon>Actinomycetes</taxon>
        <taxon>Mycobacteriales</taxon>
        <taxon>Corynebacteriaceae</taxon>
        <taxon>Corynebacterium</taxon>
    </lineage>
</organism>
<proteinExistence type="predicted"/>
<dbReference type="Gene3D" id="3.40.50.720">
    <property type="entry name" value="NAD(P)-binding Rossmann-like Domain"/>
    <property type="match status" value="1"/>
</dbReference>
<evidence type="ECO:0000313" key="2">
    <source>
        <dbReference type="EMBL" id="MEJ4100525.1"/>
    </source>
</evidence>
<keyword evidence="3" id="KW-1185">Reference proteome</keyword>
<evidence type="ECO:0000259" key="1">
    <source>
        <dbReference type="Pfam" id="PF02254"/>
    </source>
</evidence>